<name>A0A8T1BKF6_9STRA</name>
<protein>
    <submittedName>
        <fullName evidence="1">Uncharacterized protein</fullName>
    </submittedName>
</protein>
<dbReference type="AlphaFoldDB" id="A0A8T1BKF6"/>
<gene>
    <name evidence="1" type="ORF">PC117_g21545</name>
</gene>
<dbReference type="EMBL" id="RCMK01001096">
    <property type="protein sequence ID" value="KAG2902139.1"/>
    <property type="molecule type" value="Genomic_DNA"/>
</dbReference>
<accession>A0A8T1BKF6</accession>
<evidence type="ECO:0000313" key="2">
    <source>
        <dbReference type="Proteomes" id="UP000736787"/>
    </source>
</evidence>
<reference evidence="1" key="1">
    <citation type="submission" date="2018-10" db="EMBL/GenBank/DDBJ databases">
        <title>Effector identification in a new, highly contiguous assembly of the strawberry crown rot pathogen Phytophthora cactorum.</title>
        <authorList>
            <person name="Armitage A.D."/>
            <person name="Nellist C.F."/>
            <person name="Bates H."/>
            <person name="Vickerstaff R.J."/>
            <person name="Harrison R.J."/>
        </authorList>
    </citation>
    <scope>NUCLEOTIDE SEQUENCE</scope>
    <source>
        <strain evidence="1">4040</strain>
    </source>
</reference>
<sequence length="80" mass="8859">MSSNHAESLLKCLFRPLSKLYVTSASGALCQRKVRCIYAGSTALRVRCPQVSNLVVLTASSHLYRGMLRNRARHLVPDVS</sequence>
<dbReference type="Proteomes" id="UP000736787">
    <property type="component" value="Unassembled WGS sequence"/>
</dbReference>
<comment type="caution">
    <text evidence="1">The sequence shown here is derived from an EMBL/GenBank/DDBJ whole genome shotgun (WGS) entry which is preliminary data.</text>
</comment>
<proteinExistence type="predicted"/>
<evidence type="ECO:0000313" key="1">
    <source>
        <dbReference type="EMBL" id="KAG2902139.1"/>
    </source>
</evidence>
<organism evidence="1 2">
    <name type="scientific">Phytophthora cactorum</name>
    <dbReference type="NCBI Taxonomy" id="29920"/>
    <lineage>
        <taxon>Eukaryota</taxon>
        <taxon>Sar</taxon>
        <taxon>Stramenopiles</taxon>
        <taxon>Oomycota</taxon>
        <taxon>Peronosporomycetes</taxon>
        <taxon>Peronosporales</taxon>
        <taxon>Peronosporaceae</taxon>
        <taxon>Phytophthora</taxon>
    </lineage>
</organism>